<dbReference type="Proteomes" id="UP000199013">
    <property type="component" value="Unassembled WGS sequence"/>
</dbReference>
<name>A0A1C3NY59_9ACTN</name>
<keyword evidence="2" id="KW-1185">Reference proteome</keyword>
<protein>
    <submittedName>
        <fullName evidence="1">Uncharacterized protein</fullName>
    </submittedName>
</protein>
<gene>
    <name evidence="1" type="ORF">FDG2_2738</name>
</gene>
<reference evidence="2" key="1">
    <citation type="submission" date="2016-02" db="EMBL/GenBank/DDBJ databases">
        <authorList>
            <person name="Wibberg D."/>
        </authorList>
    </citation>
    <scope>NUCLEOTIDE SEQUENCE [LARGE SCALE GENOMIC DNA]</scope>
</reference>
<dbReference type="AlphaFoldDB" id="A0A1C3NY59"/>
<accession>A0A1C3NY59</accession>
<dbReference type="EMBL" id="FLUV01001164">
    <property type="protein sequence ID" value="SBW22503.1"/>
    <property type="molecule type" value="Genomic_DNA"/>
</dbReference>
<evidence type="ECO:0000313" key="1">
    <source>
        <dbReference type="EMBL" id="SBW22503.1"/>
    </source>
</evidence>
<organism evidence="1 2">
    <name type="scientific">Candidatus Protofrankia californiensis</name>
    <dbReference type="NCBI Taxonomy" id="1839754"/>
    <lineage>
        <taxon>Bacteria</taxon>
        <taxon>Bacillati</taxon>
        <taxon>Actinomycetota</taxon>
        <taxon>Actinomycetes</taxon>
        <taxon>Frankiales</taxon>
        <taxon>Frankiaceae</taxon>
        <taxon>Protofrankia</taxon>
    </lineage>
</organism>
<sequence>MGVGDVVLIERIATRQRWTANRAVAAVLVAFSGGRTRMVEYRADTPDPGPLVHRYCEKLPTAFDLSDAAATELTASITAVLHNTEVSASLDRTGLLILLAHTFCFTETEPGAPSTGMCAPLMQRRGRRAGR</sequence>
<evidence type="ECO:0000313" key="2">
    <source>
        <dbReference type="Proteomes" id="UP000199013"/>
    </source>
</evidence>
<proteinExistence type="predicted"/>